<reference evidence="3" key="2">
    <citation type="submission" date="2006-05" db="EMBL/GenBank/DDBJ databases">
        <title>Sequencing of the draft genome and assembly of Desulfuromonas acetoxidans DSM 684.</title>
        <authorList>
            <consortium name="US DOE Joint Genome Institute (JGI-PGF)"/>
            <person name="Copeland A."/>
            <person name="Lucas S."/>
            <person name="Lapidus A."/>
            <person name="Barry K."/>
            <person name="Detter J.C."/>
            <person name="Glavina del Rio T."/>
            <person name="Hammon N."/>
            <person name="Israni S."/>
            <person name="Dalin E."/>
            <person name="Tice H."/>
            <person name="Bruce D."/>
            <person name="Pitluck S."/>
            <person name="Richardson P."/>
        </authorList>
    </citation>
    <scope>NUCLEOTIDE SEQUENCE [LARGE SCALE GENOMIC DNA]</scope>
    <source>
        <strain evidence="3">DSM 684</strain>
    </source>
</reference>
<evidence type="ECO:0008006" key="5">
    <source>
        <dbReference type="Google" id="ProtNLM"/>
    </source>
</evidence>
<dbReference type="NCBIfam" id="TIGR00095">
    <property type="entry name" value="16S rRNA (guanine(966)-N(2))-methyltransferase RsmD"/>
    <property type="match status" value="1"/>
</dbReference>
<dbReference type="EMBL" id="AAEW02000007">
    <property type="protein sequence ID" value="EAT15904.1"/>
    <property type="molecule type" value="Genomic_DNA"/>
</dbReference>
<keyword evidence="1" id="KW-0489">Methyltransferase</keyword>
<evidence type="ECO:0000256" key="2">
    <source>
        <dbReference type="ARBA" id="ARBA00022679"/>
    </source>
</evidence>
<evidence type="ECO:0000313" key="3">
    <source>
        <dbReference type="EMBL" id="EAT15904.1"/>
    </source>
</evidence>
<dbReference type="GO" id="GO:0003676">
    <property type="term" value="F:nucleic acid binding"/>
    <property type="evidence" value="ECO:0007669"/>
    <property type="project" value="InterPro"/>
</dbReference>
<dbReference type="GO" id="GO:0031167">
    <property type="term" value="P:rRNA methylation"/>
    <property type="evidence" value="ECO:0007669"/>
    <property type="project" value="InterPro"/>
</dbReference>
<protein>
    <recommendedName>
        <fullName evidence="5">Methyltransferase</fullName>
    </recommendedName>
</protein>
<dbReference type="CDD" id="cd02440">
    <property type="entry name" value="AdoMet_MTases"/>
    <property type="match status" value="1"/>
</dbReference>
<proteinExistence type="predicted"/>
<dbReference type="InterPro" id="IPR029063">
    <property type="entry name" value="SAM-dependent_MTases_sf"/>
</dbReference>
<dbReference type="SUPFAM" id="SSF53335">
    <property type="entry name" value="S-adenosyl-L-methionine-dependent methyltransferases"/>
    <property type="match status" value="1"/>
</dbReference>
<keyword evidence="4" id="KW-1185">Reference proteome</keyword>
<dbReference type="PANTHER" id="PTHR43542:SF1">
    <property type="entry name" value="METHYLTRANSFERASE"/>
    <property type="match status" value="1"/>
</dbReference>
<dbReference type="Pfam" id="PF03602">
    <property type="entry name" value="Cons_hypoth95"/>
    <property type="match status" value="1"/>
</dbReference>
<dbReference type="GO" id="GO:0008168">
    <property type="term" value="F:methyltransferase activity"/>
    <property type="evidence" value="ECO:0007669"/>
    <property type="project" value="UniProtKB-KW"/>
</dbReference>
<evidence type="ECO:0000313" key="4">
    <source>
        <dbReference type="Proteomes" id="UP000005695"/>
    </source>
</evidence>
<dbReference type="InterPro" id="IPR002052">
    <property type="entry name" value="DNA_methylase_N6_adenine_CS"/>
</dbReference>
<reference evidence="3" key="1">
    <citation type="submission" date="2006-05" db="EMBL/GenBank/DDBJ databases">
        <title>Annotation of the draft genome assembly of Desulfuromonas acetoxidans DSM 684.</title>
        <authorList>
            <consortium name="US DOE Joint Genome Institute (JGI-ORNL)"/>
            <person name="Larimer F."/>
            <person name="Land M."/>
            <person name="Hauser L."/>
        </authorList>
    </citation>
    <scope>NUCLEOTIDE SEQUENCE [LARGE SCALE GENOMIC DNA]</scope>
    <source>
        <strain evidence="3">DSM 684</strain>
    </source>
</reference>
<name>Q1K0N7_DESA6</name>
<evidence type="ECO:0000256" key="1">
    <source>
        <dbReference type="ARBA" id="ARBA00022603"/>
    </source>
</evidence>
<comment type="caution">
    <text evidence="3">The sequence shown here is derived from an EMBL/GenBank/DDBJ whole genome shotgun (WGS) entry which is preliminary data.</text>
</comment>
<dbReference type="PIRSF" id="PIRSF004553">
    <property type="entry name" value="CHP00095"/>
    <property type="match status" value="1"/>
</dbReference>
<dbReference type="InterPro" id="IPR004398">
    <property type="entry name" value="RNA_MeTrfase_RsmD"/>
</dbReference>
<accession>Q1K0N7</accession>
<dbReference type="Proteomes" id="UP000005695">
    <property type="component" value="Unassembled WGS sequence"/>
</dbReference>
<organism evidence="3 4">
    <name type="scientific">Desulfuromonas acetoxidans (strain DSM 684 / 11070)</name>
    <dbReference type="NCBI Taxonomy" id="281689"/>
    <lineage>
        <taxon>Bacteria</taxon>
        <taxon>Pseudomonadati</taxon>
        <taxon>Thermodesulfobacteriota</taxon>
        <taxon>Desulfuromonadia</taxon>
        <taxon>Desulfuromonadales</taxon>
        <taxon>Desulfuromonadaceae</taxon>
        <taxon>Desulfuromonas</taxon>
    </lineage>
</organism>
<gene>
    <name evidence="3" type="ORF">Dace_2204</name>
</gene>
<sequence length="189" mass="20688">MRIISGQARGKQLASVQGIEIRPTSDRVREALFSSLTSRLGSFDGMEVLDLFAGTGALGLEALSRGAAHGCFVDSGRQAQKLIHTNSAHCAMAQRCQLIALPVERALDKLRGKFDLIFLDPPYRKGLVDTTITKISQLDLLKPHGLICAEEDKATEVQQVLGRYQRIDLKTYGSTALHLFAHTSNKETP</sequence>
<dbReference type="PANTHER" id="PTHR43542">
    <property type="entry name" value="METHYLTRANSFERASE"/>
    <property type="match status" value="1"/>
</dbReference>
<dbReference type="PROSITE" id="PS00092">
    <property type="entry name" value="N6_MTASE"/>
    <property type="match status" value="1"/>
</dbReference>
<keyword evidence="2" id="KW-0808">Transferase</keyword>
<dbReference type="OrthoDB" id="9803017at2"/>
<dbReference type="Gene3D" id="3.40.50.150">
    <property type="entry name" value="Vaccinia Virus protein VP39"/>
    <property type="match status" value="1"/>
</dbReference>
<dbReference type="RefSeq" id="WP_005999665.1">
    <property type="nucleotide sequence ID" value="NZ_AAEW02000007.1"/>
</dbReference>
<dbReference type="AlphaFoldDB" id="Q1K0N7"/>